<keyword evidence="2" id="KW-1185">Reference proteome</keyword>
<dbReference type="AlphaFoldDB" id="A0A9P0CY34"/>
<evidence type="ECO:0008006" key="3">
    <source>
        <dbReference type="Google" id="ProtNLM"/>
    </source>
</evidence>
<dbReference type="EMBL" id="OV651814">
    <property type="protein sequence ID" value="CAH1106802.1"/>
    <property type="molecule type" value="Genomic_DNA"/>
</dbReference>
<dbReference type="OrthoDB" id="6780288at2759"/>
<evidence type="ECO:0000313" key="1">
    <source>
        <dbReference type="EMBL" id="CAH1106802.1"/>
    </source>
</evidence>
<name>A0A9P0CY34_9CUCU</name>
<protein>
    <recommendedName>
        <fullName evidence="3">Regulatory protein zeste</fullName>
    </recommendedName>
</protein>
<evidence type="ECO:0000313" key="2">
    <source>
        <dbReference type="Proteomes" id="UP001153636"/>
    </source>
</evidence>
<sequence length="198" mass="22612">MLPQVVEQKEKGWIAIKKEYIQHTGKEITVGQLKKLLNNMKSSVKKKTDILATGNKKIKLLEWEKVFLRLMKSDENPVFVKVPGDVDIGAQSSTANKNLVQNISPISVDIADATTKVIQHTPKKRKLQSETEETAHLSTSELQRLVLLEQLRLTRLQITREELLIKRLQESDARSIQQNRITSEYDTDGVLQVYLVLK</sequence>
<reference evidence="1" key="1">
    <citation type="submission" date="2022-01" db="EMBL/GenBank/DDBJ databases">
        <authorList>
            <person name="King R."/>
        </authorList>
    </citation>
    <scope>NUCLEOTIDE SEQUENCE</scope>
</reference>
<organism evidence="1 2">
    <name type="scientific">Psylliodes chrysocephalus</name>
    <dbReference type="NCBI Taxonomy" id="3402493"/>
    <lineage>
        <taxon>Eukaryota</taxon>
        <taxon>Metazoa</taxon>
        <taxon>Ecdysozoa</taxon>
        <taxon>Arthropoda</taxon>
        <taxon>Hexapoda</taxon>
        <taxon>Insecta</taxon>
        <taxon>Pterygota</taxon>
        <taxon>Neoptera</taxon>
        <taxon>Endopterygota</taxon>
        <taxon>Coleoptera</taxon>
        <taxon>Polyphaga</taxon>
        <taxon>Cucujiformia</taxon>
        <taxon>Chrysomeloidea</taxon>
        <taxon>Chrysomelidae</taxon>
        <taxon>Galerucinae</taxon>
        <taxon>Alticini</taxon>
        <taxon>Psylliodes</taxon>
    </lineage>
</organism>
<proteinExistence type="predicted"/>
<dbReference type="Proteomes" id="UP001153636">
    <property type="component" value="Chromosome 2"/>
</dbReference>
<accession>A0A9P0CY34</accession>
<gene>
    <name evidence="1" type="ORF">PSYICH_LOCUS7137</name>
</gene>